<evidence type="ECO:0000256" key="4">
    <source>
        <dbReference type="ARBA" id="ARBA00004906"/>
    </source>
</evidence>
<dbReference type="InterPro" id="IPR002156">
    <property type="entry name" value="RNaseH_domain"/>
</dbReference>
<dbReference type="InterPro" id="IPR017907">
    <property type="entry name" value="Znf_RING_CS"/>
</dbReference>
<dbReference type="Pfam" id="PF13456">
    <property type="entry name" value="RVT_3"/>
    <property type="match status" value="1"/>
</dbReference>
<evidence type="ECO:0000313" key="17">
    <source>
        <dbReference type="EMBL" id="KAK4286476.1"/>
    </source>
</evidence>
<dbReference type="GO" id="GO:0061630">
    <property type="term" value="F:ubiquitin protein ligase activity"/>
    <property type="evidence" value="ECO:0007669"/>
    <property type="project" value="UniProtKB-EC"/>
</dbReference>
<keyword evidence="11" id="KW-0833">Ubl conjugation pathway</keyword>
<dbReference type="InterPro" id="IPR036397">
    <property type="entry name" value="RNaseH_sf"/>
</dbReference>
<comment type="catalytic activity">
    <reaction evidence="1">
        <text>[E2 ubiquitin-conjugating enzyme]-S-ubiquitinyl-L-cysteine + [acceptor protein]-L-lysine = [E2 ubiquitin-conjugating enzyme]-L-cysteine + [acceptor protein]-N(6)-ubiquitinyl-L-lysine.</text>
        <dbReference type="EC" id="2.3.2.31"/>
    </reaction>
</comment>
<accession>A0AAE1TIP0</accession>
<name>A0AAE1TIP0_9FABA</name>
<evidence type="ECO:0000256" key="5">
    <source>
        <dbReference type="ARBA" id="ARBA00005884"/>
    </source>
</evidence>
<dbReference type="Gene3D" id="3.30.420.10">
    <property type="entry name" value="Ribonuclease H-like superfamily/Ribonuclease H"/>
    <property type="match status" value="1"/>
</dbReference>
<dbReference type="FunFam" id="3.30.40.10:FF:000230">
    <property type="entry name" value="RBR-type E3 ubiquitin transferase"/>
    <property type="match status" value="1"/>
</dbReference>
<reference evidence="17" key="1">
    <citation type="submission" date="2023-10" db="EMBL/GenBank/DDBJ databases">
        <title>Chromosome-level genome of the transformable northern wattle, Acacia crassicarpa.</title>
        <authorList>
            <person name="Massaro I."/>
            <person name="Sinha N.R."/>
            <person name="Poethig S."/>
            <person name="Leichty A.R."/>
        </authorList>
    </citation>
    <scope>NUCLEOTIDE SEQUENCE</scope>
    <source>
        <strain evidence="17">Acra3RX</strain>
        <tissue evidence="17">Leaf</tissue>
    </source>
</reference>
<comment type="similarity">
    <text evidence="5">Belongs to the RBR family. Ariadne subfamily.</text>
</comment>
<dbReference type="AlphaFoldDB" id="A0AAE1TIP0"/>
<evidence type="ECO:0000256" key="8">
    <source>
        <dbReference type="ARBA" id="ARBA00022723"/>
    </source>
</evidence>
<dbReference type="CDD" id="cd22584">
    <property type="entry name" value="Rcat_RBR_unk"/>
    <property type="match status" value="1"/>
</dbReference>
<dbReference type="InterPro" id="IPR001841">
    <property type="entry name" value="Znf_RING"/>
</dbReference>
<dbReference type="PANTHER" id="PTHR11685">
    <property type="entry name" value="RBR FAMILY RING FINGER AND IBR DOMAIN-CONTAINING"/>
    <property type="match status" value="1"/>
</dbReference>
<dbReference type="Gene3D" id="3.30.40.10">
    <property type="entry name" value="Zinc/RING finger domain, C3HC4 (zinc finger)"/>
    <property type="match status" value="1"/>
</dbReference>
<dbReference type="Gene3D" id="1.20.120.1750">
    <property type="match status" value="1"/>
</dbReference>
<comment type="caution">
    <text evidence="17">The sequence shown here is derived from an EMBL/GenBank/DDBJ whole genome shotgun (WGS) entry which is preliminary data.</text>
</comment>
<dbReference type="SUPFAM" id="SSF57850">
    <property type="entry name" value="RING/U-box"/>
    <property type="match status" value="2"/>
</dbReference>
<evidence type="ECO:0000256" key="9">
    <source>
        <dbReference type="ARBA" id="ARBA00022737"/>
    </source>
</evidence>
<dbReference type="GO" id="GO:0016567">
    <property type="term" value="P:protein ubiquitination"/>
    <property type="evidence" value="ECO:0007669"/>
    <property type="project" value="InterPro"/>
</dbReference>
<dbReference type="CDD" id="cd22582">
    <property type="entry name" value="BRcat_RBR_unk"/>
    <property type="match status" value="1"/>
</dbReference>
<feature type="coiled-coil region" evidence="14">
    <location>
        <begin position="1"/>
        <end position="28"/>
    </location>
</feature>
<dbReference type="PROSITE" id="PS00518">
    <property type="entry name" value="ZF_RING_1"/>
    <property type="match status" value="1"/>
</dbReference>
<keyword evidence="9" id="KW-0677">Repeat</keyword>
<keyword evidence="12" id="KW-0862">Zinc</keyword>
<dbReference type="Proteomes" id="UP001293593">
    <property type="component" value="Unassembled WGS sequence"/>
</dbReference>
<comment type="cofactor">
    <cofactor evidence="2">
        <name>Zn(2+)</name>
        <dbReference type="ChEBI" id="CHEBI:29105"/>
    </cofactor>
</comment>
<dbReference type="GO" id="GO:0003676">
    <property type="term" value="F:nucleic acid binding"/>
    <property type="evidence" value="ECO:0007669"/>
    <property type="project" value="InterPro"/>
</dbReference>
<dbReference type="EMBL" id="JAWXYG010000001">
    <property type="protein sequence ID" value="KAK4286476.1"/>
    <property type="molecule type" value="Genomic_DNA"/>
</dbReference>
<sequence length="547" mass="62785">MANSTHDEDELQNLLDEQTQELMMAKTLASDIDLAFELQMQEAVNSSLGSQTPVSPPYAVISSDEEKDGGFLGLAATLMLEEVHRLPQEFKDLELCQAEMTKMREDLDRRVFDQTFARDILNIPEYQWEKYGDNYHRPYYVDGQSSSSSSTWSPSLAAECFKVYCKGLVSEEWVKDKRVKVAGLGVAICDSRDFLIFEVKKPLEVFENGGVLLSNACAELRAMAEGLDTAFNLGLHRVTFSSDDHMLYQYVTGRVLPSQHDRFVGLLDQISHLQRKFVYCEPSLVERNRVRYAFKSAREAIVSQIKWSAESDKGKSFKETCAICFEDTDIEKMFSVNHCLHRYCCSCMKQHVEVKLLNGMMAECPREGCRSDVTVDSCNRFLAPELVEAVNERIKESAIPVTEKFYCPFPRCSALMSKHEVLEYTKTTYVGAEECGVRKCMKCHRFFCINCKVPWHNNMTCSGYKNSYNFRQAEDSKLKYLASKKLWRQCVKCNHIIELAGGCYHITCRCGYEFCYTCGAKWENKKATCSCLIWDERNIIRNQRGRR</sequence>
<dbReference type="SMART" id="SM00647">
    <property type="entry name" value="IBR"/>
    <property type="match status" value="2"/>
</dbReference>
<dbReference type="InterPro" id="IPR002867">
    <property type="entry name" value="IBR_dom"/>
</dbReference>
<evidence type="ECO:0000256" key="12">
    <source>
        <dbReference type="ARBA" id="ARBA00022833"/>
    </source>
</evidence>
<dbReference type="EC" id="2.3.2.31" evidence="6"/>
<evidence type="ECO:0000256" key="6">
    <source>
        <dbReference type="ARBA" id="ARBA00012251"/>
    </source>
</evidence>
<feature type="domain" description="RING-type" evidence="16">
    <location>
        <begin position="317"/>
        <end position="535"/>
    </location>
</feature>
<keyword evidence="10 13" id="KW-0863">Zinc-finger</keyword>
<evidence type="ECO:0000256" key="11">
    <source>
        <dbReference type="ARBA" id="ARBA00022786"/>
    </source>
</evidence>
<dbReference type="PROSITE" id="PS51873">
    <property type="entry name" value="TRIAD"/>
    <property type="match status" value="1"/>
</dbReference>
<organism evidence="17 18">
    <name type="scientific">Acacia crassicarpa</name>
    <name type="common">northern wattle</name>
    <dbReference type="NCBI Taxonomy" id="499986"/>
    <lineage>
        <taxon>Eukaryota</taxon>
        <taxon>Viridiplantae</taxon>
        <taxon>Streptophyta</taxon>
        <taxon>Embryophyta</taxon>
        <taxon>Tracheophyta</taxon>
        <taxon>Spermatophyta</taxon>
        <taxon>Magnoliopsida</taxon>
        <taxon>eudicotyledons</taxon>
        <taxon>Gunneridae</taxon>
        <taxon>Pentapetalae</taxon>
        <taxon>rosids</taxon>
        <taxon>fabids</taxon>
        <taxon>Fabales</taxon>
        <taxon>Fabaceae</taxon>
        <taxon>Caesalpinioideae</taxon>
        <taxon>mimosoid clade</taxon>
        <taxon>Acacieae</taxon>
        <taxon>Acacia</taxon>
    </lineage>
</organism>
<dbReference type="GO" id="GO:0008270">
    <property type="term" value="F:zinc ion binding"/>
    <property type="evidence" value="ECO:0007669"/>
    <property type="project" value="UniProtKB-KW"/>
</dbReference>
<dbReference type="GO" id="GO:0004523">
    <property type="term" value="F:RNA-DNA hybrid ribonuclease activity"/>
    <property type="evidence" value="ECO:0007669"/>
    <property type="project" value="InterPro"/>
</dbReference>
<feature type="domain" description="RING-type" evidence="15">
    <location>
        <begin position="321"/>
        <end position="365"/>
    </location>
</feature>
<dbReference type="InterPro" id="IPR013083">
    <property type="entry name" value="Znf_RING/FYVE/PHD"/>
</dbReference>
<keyword evidence="14" id="KW-0175">Coiled coil</keyword>
<keyword evidence="18" id="KW-1185">Reference proteome</keyword>
<comment type="pathway">
    <text evidence="4">Protein modification; protein ubiquitination.</text>
</comment>
<dbReference type="InterPro" id="IPR044066">
    <property type="entry name" value="TRIAD_supradom"/>
</dbReference>
<evidence type="ECO:0000256" key="1">
    <source>
        <dbReference type="ARBA" id="ARBA00001798"/>
    </source>
</evidence>
<dbReference type="FunFam" id="1.20.120.1750:FF:000019">
    <property type="entry name" value="RBR-type E3 ubiquitin transferase"/>
    <property type="match status" value="1"/>
</dbReference>
<dbReference type="InterPro" id="IPR031127">
    <property type="entry name" value="E3_UB_ligase_RBR"/>
</dbReference>
<evidence type="ECO:0000256" key="14">
    <source>
        <dbReference type="SAM" id="Coils"/>
    </source>
</evidence>
<comment type="function">
    <text evidence="3">Might act as an E3 ubiquitin-protein ligase, or as part of E3 complex, which accepts ubiquitin from specific E2 ubiquitin-conjugating enzymes and then transfers it to substrates.</text>
</comment>
<dbReference type="Pfam" id="PF01485">
    <property type="entry name" value="IBR"/>
    <property type="match status" value="2"/>
</dbReference>
<dbReference type="PROSITE" id="PS50089">
    <property type="entry name" value="ZF_RING_2"/>
    <property type="match status" value="1"/>
</dbReference>
<dbReference type="FunFam" id="3.30.420.10:FF:000076">
    <property type="entry name" value="RBR-type E3 ubiquitin transferase"/>
    <property type="match status" value="1"/>
</dbReference>
<protein>
    <recommendedName>
        <fullName evidence="6">RBR-type E3 ubiquitin transferase</fullName>
        <ecNumber evidence="6">2.3.2.31</ecNumber>
    </recommendedName>
</protein>
<evidence type="ECO:0000256" key="13">
    <source>
        <dbReference type="PROSITE-ProRule" id="PRU00175"/>
    </source>
</evidence>
<keyword evidence="7" id="KW-0808">Transferase</keyword>
<evidence type="ECO:0000259" key="15">
    <source>
        <dbReference type="PROSITE" id="PS50089"/>
    </source>
</evidence>
<proteinExistence type="inferred from homology"/>
<gene>
    <name evidence="17" type="ORF">QN277_003027</name>
</gene>
<evidence type="ECO:0000313" key="18">
    <source>
        <dbReference type="Proteomes" id="UP001293593"/>
    </source>
</evidence>
<evidence type="ECO:0000256" key="10">
    <source>
        <dbReference type="ARBA" id="ARBA00022771"/>
    </source>
</evidence>
<evidence type="ECO:0000256" key="2">
    <source>
        <dbReference type="ARBA" id="ARBA00001947"/>
    </source>
</evidence>
<evidence type="ECO:0000256" key="3">
    <source>
        <dbReference type="ARBA" id="ARBA00003976"/>
    </source>
</evidence>
<keyword evidence="8" id="KW-0479">Metal-binding</keyword>
<evidence type="ECO:0000259" key="16">
    <source>
        <dbReference type="PROSITE" id="PS51873"/>
    </source>
</evidence>
<evidence type="ECO:0000256" key="7">
    <source>
        <dbReference type="ARBA" id="ARBA00022679"/>
    </source>
</evidence>